<dbReference type="InterPro" id="IPR025857">
    <property type="entry name" value="MacB_PCD"/>
</dbReference>
<feature type="domain" description="MacB-like periplasmic core" evidence="10">
    <location>
        <begin position="18"/>
        <end position="218"/>
    </location>
</feature>
<evidence type="ECO:0000256" key="2">
    <source>
        <dbReference type="ARBA" id="ARBA00022448"/>
    </source>
</evidence>
<dbReference type="PANTHER" id="PTHR43738">
    <property type="entry name" value="ABC TRANSPORTER, MEMBRANE PROTEIN"/>
    <property type="match status" value="1"/>
</dbReference>
<dbReference type="EMBL" id="RCUY01000015">
    <property type="protein sequence ID" value="RLP79438.1"/>
    <property type="molecule type" value="Genomic_DNA"/>
</dbReference>
<feature type="transmembrane region" description="Helical" evidence="8">
    <location>
        <begin position="295"/>
        <end position="317"/>
    </location>
</feature>
<sequence length="364" mass="36941">MFVAWREIRFANGRFVLIASVVALITILVGFLTGLTAGLAGQNVSAVLGLGADRIVFSAPAHGEKDPSFGDSSITAAEANAWADAAGVTNAAPLGISQTRLSAGEKRAPAALFGIDPSAAGSHFLPAGTPMPQPGTVVLGEGTAQTLGVHVGDTVSAFGEDLRVSTLIPDTWYAHSSVAWVTLPNWQSIMSAGGQPAWASVLAVSLKSSAHPDSIETATHTVSRAPIPALLSIESFRSEIGSLLLIVAMLFGISALVIGAFFTVWTIQRGPDIAVLKALGARTGRLVRDTLGQALVVLIAGVGVGMLVTVGLGSLAGSAVPFVLSPLTIGLPALGLIALGLIGGAFALRPVLRSDPLAALGAAR</sequence>
<evidence type="ECO:0000256" key="8">
    <source>
        <dbReference type="SAM" id="Phobius"/>
    </source>
</evidence>
<comment type="subcellular location">
    <subcellularLocation>
        <location evidence="1">Cell membrane</location>
        <topology evidence="1">Multi-pass membrane protein</topology>
    </subcellularLocation>
</comment>
<dbReference type="InterPro" id="IPR051125">
    <property type="entry name" value="ABC-4/HrtB_transporter"/>
</dbReference>
<name>A0A3L7AIE4_9MICO</name>
<keyword evidence="2" id="KW-0813">Transport</keyword>
<dbReference type="Pfam" id="PF02687">
    <property type="entry name" value="FtsX"/>
    <property type="match status" value="1"/>
</dbReference>
<keyword evidence="12" id="KW-1185">Reference proteome</keyword>
<dbReference type="GO" id="GO:0005886">
    <property type="term" value="C:plasma membrane"/>
    <property type="evidence" value="ECO:0007669"/>
    <property type="project" value="UniProtKB-SubCell"/>
</dbReference>
<evidence type="ECO:0000313" key="11">
    <source>
        <dbReference type="EMBL" id="RLP79438.1"/>
    </source>
</evidence>
<organism evidence="11 12">
    <name type="scientific">Mycetocola lacteus</name>
    <dbReference type="NCBI Taxonomy" id="76637"/>
    <lineage>
        <taxon>Bacteria</taxon>
        <taxon>Bacillati</taxon>
        <taxon>Actinomycetota</taxon>
        <taxon>Actinomycetes</taxon>
        <taxon>Micrococcales</taxon>
        <taxon>Microbacteriaceae</taxon>
        <taxon>Mycetocola</taxon>
    </lineage>
</organism>
<evidence type="ECO:0000256" key="4">
    <source>
        <dbReference type="ARBA" id="ARBA00022692"/>
    </source>
</evidence>
<evidence type="ECO:0000313" key="12">
    <source>
        <dbReference type="Proteomes" id="UP000269438"/>
    </source>
</evidence>
<evidence type="ECO:0000256" key="1">
    <source>
        <dbReference type="ARBA" id="ARBA00004651"/>
    </source>
</evidence>
<feature type="domain" description="ABC3 transporter permease C-terminal" evidence="9">
    <location>
        <begin position="245"/>
        <end position="356"/>
    </location>
</feature>
<keyword evidence="5 8" id="KW-1133">Transmembrane helix</keyword>
<dbReference type="Pfam" id="PF12704">
    <property type="entry name" value="MacB_PCD"/>
    <property type="match status" value="1"/>
</dbReference>
<dbReference type="PANTHER" id="PTHR43738:SF1">
    <property type="entry name" value="HEMIN TRANSPORT SYSTEM PERMEASE PROTEIN HRTB-RELATED"/>
    <property type="match status" value="1"/>
</dbReference>
<reference evidence="11 12" key="1">
    <citation type="submission" date="2018-10" db="EMBL/GenBank/DDBJ databases">
        <authorList>
            <person name="Li J."/>
        </authorList>
    </citation>
    <scope>NUCLEOTIDE SEQUENCE [LARGE SCALE GENOMIC DNA]</scope>
    <source>
        <strain evidence="11 12">JCM 11654</strain>
    </source>
</reference>
<evidence type="ECO:0000256" key="3">
    <source>
        <dbReference type="ARBA" id="ARBA00022475"/>
    </source>
</evidence>
<evidence type="ECO:0000259" key="10">
    <source>
        <dbReference type="Pfam" id="PF12704"/>
    </source>
</evidence>
<gene>
    <name evidence="11" type="ORF">D9V34_16045</name>
</gene>
<protein>
    <submittedName>
        <fullName evidence="11">FtsX-like permease family protein</fullName>
    </submittedName>
</protein>
<proteinExistence type="inferred from homology"/>
<accession>A0A3L7AIE4</accession>
<comment type="caution">
    <text evidence="11">The sequence shown here is derived from an EMBL/GenBank/DDBJ whole genome shotgun (WGS) entry which is preliminary data.</text>
</comment>
<evidence type="ECO:0000259" key="9">
    <source>
        <dbReference type="Pfam" id="PF02687"/>
    </source>
</evidence>
<evidence type="ECO:0000256" key="7">
    <source>
        <dbReference type="ARBA" id="ARBA00038076"/>
    </source>
</evidence>
<keyword evidence="3" id="KW-1003">Cell membrane</keyword>
<keyword evidence="4 8" id="KW-0812">Transmembrane</keyword>
<dbReference type="Proteomes" id="UP000269438">
    <property type="component" value="Unassembled WGS sequence"/>
</dbReference>
<dbReference type="OrthoDB" id="5242186at2"/>
<feature type="transmembrane region" description="Helical" evidence="8">
    <location>
        <begin position="329"/>
        <end position="348"/>
    </location>
</feature>
<feature type="transmembrane region" description="Helical" evidence="8">
    <location>
        <begin position="15"/>
        <end position="40"/>
    </location>
</feature>
<feature type="transmembrane region" description="Helical" evidence="8">
    <location>
        <begin position="243"/>
        <end position="267"/>
    </location>
</feature>
<keyword evidence="6 8" id="KW-0472">Membrane</keyword>
<dbReference type="AlphaFoldDB" id="A0A3L7AIE4"/>
<evidence type="ECO:0000256" key="6">
    <source>
        <dbReference type="ARBA" id="ARBA00023136"/>
    </source>
</evidence>
<evidence type="ECO:0000256" key="5">
    <source>
        <dbReference type="ARBA" id="ARBA00022989"/>
    </source>
</evidence>
<comment type="similarity">
    <text evidence="7">Belongs to the ABC-4 integral membrane protein family.</text>
</comment>
<dbReference type="InterPro" id="IPR003838">
    <property type="entry name" value="ABC3_permease_C"/>
</dbReference>